<evidence type="ECO:0008006" key="3">
    <source>
        <dbReference type="Google" id="ProtNLM"/>
    </source>
</evidence>
<name>A0A1H7M2C7_9HYPH</name>
<reference evidence="2" key="1">
    <citation type="submission" date="2016-10" db="EMBL/GenBank/DDBJ databases">
        <authorList>
            <person name="Varghese N."/>
            <person name="Submissions S."/>
        </authorList>
    </citation>
    <scope>NUCLEOTIDE SEQUENCE [LARGE SCALE GENOMIC DNA]</scope>
    <source>
        <strain evidence="2">LMG 26383,CCUG 61248,R- 45681</strain>
    </source>
</reference>
<keyword evidence="2" id="KW-1185">Reference proteome</keyword>
<dbReference type="AlphaFoldDB" id="A0A1H7M2C7"/>
<gene>
    <name evidence="1" type="ORF">SAMN04515666_102697</name>
</gene>
<dbReference type="Proteomes" id="UP000199664">
    <property type="component" value="Unassembled WGS sequence"/>
</dbReference>
<dbReference type="EMBL" id="FOAN01000002">
    <property type="protein sequence ID" value="SEL05311.1"/>
    <property type="molecule type" value="Genomic_DNA"/>
</dbReference>
<sequence>MDFTDWRRESLTESLIDSHLRNGLVVLIYKSSVLNSHTIVIYGVSHANGVAQISFMDPWYGSYRWANVASFNGKPWLLAWEA</sequence>
<accession>A0A1H7M2C7</accession>
<proteinExistence type="predicted"/>
<evidence type="ECO:0000313" key="2">
    <source>
        <dbReference type="Proteomes" id="UP000199664"/>
    </source>
</evidence>
<evidence type="ECO:0000313" key="1">
    <source>
        <dbReference type="EMBL" id="SEL05311.1"/>
    </source>
</evidence>
<organism evidence="1 2">
    <name type="scientific">Bosea lupini</name>
    <dbReference type="NCBI Taxonomy" id="1036779"/>
    <lineage>
        <taxon>Bacteria</taxon>
        <taxon>Pseudomonadati</taxon>
        <taxon>Pseudomonadota</taxon>
        <taxon>Alphaproteobacteria</taxon>
        <taxon>Hyphomicrobiales</taxon>
        <taxon>Boseaceae</taxon>
        <taxon>Bosea</taxon>
    </lineage>
</organism>
<protein>
    <recommendedName>
        <fullName evidence="3">Peptidase_C39 like family protein</fullName>
    </recommendedName>
</protein>